<dbReference type="Proteomes" id="UP000274841">
    <property type="component" value="Chromosome"/>
</dbReference>
<gene>
    <name evidence="3" type="primary">relF</name>
    <name evidence="3" type="ORF">CVS54_00240</name>
</gene>
<dbReference type="AlphaFoldDB" id="A0A3S9WFV5"/>
<evidence type="ECO:0000256" key="2">
    <source>
        <dbReference type="RuleBase" id="RU362080"/>
    </source>
</evidence>
<evidence type="ECO:0000313" key="3">
    <source>
        <dbReference type="EMBL" id="AZS38943.1"/>
    </source>
</evidence>
<dbReference type="Gene3D" id="3.40.1620.10">
    <property type="entry name" value="YefM-like domain"/>
    <property type="match status" value="1"/>
</dbReference>
<proteinExistence type="inferred from homology"/>
<dbReference type="Pfam" id="PF02604">
    <property type="entry name" value="PhdYeFM_antitox"/>
    <property type="match status" value="1"/>
</dbReference>
<dbReference type="PANTHER" id="PTHR33713:SF10">
    <property type="entry name" value="ANTITOXIN YAFN"/>
    <property type="match status" value="1"/>
</dbReference>
<dbReference type="InterPro" id="IPR006442">
    <property type="entry name" value="Antitoxin_Phd/YefM"/>
</dbReference>
<comment type="function">
    <text evidence="2">Antitoxin component of a type II toxin-antitoxin (TA) system.</text>
</comment>
<dbReference type="InterPro" id="IPR036165">
    <property type="entry name" value="YefM-like_sf"/>
</dbReference>
<name>A0A3S9WFV5_9MICO</name>
<dbReference type="KEGG" id="moy:CVS54_00240"/>
<dbReference type="PANTHER" id="PTHR33713">
    <property type="entry name" value="ANTITOXIN YAFN-RELATED"/>
    <property type="match status" value="1"/>
</dbReference>
<reference evidence="3 4" key="1">
    <citation type="submission" date="2018-08" db="EMBL/GenBank/DDBJ databases">
        <title>Microbacterium oxydans strain HG3.</title>
        <authorList>
            <person name="ORTET P."/>
        </authorList>
    </citation>
    <scope>NUCLEOTIDE SEQUENCE [LARGE SCALE GENOMIC DNA]</scope>
    <source>
        <strain evidence="3 4">HG3</strain>
    </source>
</reference>
<evidence type="ECO:0000256" key="1">
    <source>
        <dbReference type="ARBA" id="ARBA00009981"/>
    </source>
</evidence>
<dbReference type="EMBL" id="CP031422">
    <property type="protein sequence ID" value="AZS38943.1"/>
    <property type="molecule type" value="Genomic_DNA"/>
</dbReference>
<dbReference type="SUPFAM" id="SSF143120">
    <property type="entry name" value="YefM-like"/>
    <property type="match status" value="1"/>
</dbReference>
<accession>A0A3S9WFV5</accession>
<dbReference type="NCBIfam" id="TIGR01552">
    <property type="entry name" value="phd_fam"/>
    <property type="match status" value="1"/>
</dbReference>
<dbReference type="Gene3D" id="1.10.1220.170">
    <property type="match status" value="1"/>
</dbReference>
<sequence length="91" mass="10083">MFMQSVSVSEAKDRFSQLVESVDTTHEAVTITRHGRPAVVMLSVDDLEALQETLALLQDPHHLDEVVEADDDIAGGRTLSLAEVREQLGRR</sequence>
<organism evidence="3 4">
    <name type="scientific">Microbacterium oxydans</name>
    <dbReference type="NCBI Taxonomy" id="82380"/>
    <lineage>
        <taxon>Bacteria</taxon>
        <taxon>Bacillati</taxon>
        <taxon>Actinomycetota</taxon>
        <taxon>Actinomycetes</taxon>
        <taxon>Micrococcales</taxon>
        <taxon>Microbacteriaceae</taxon>
        <taxon>Microbacterium</taxon>
    </lineage>
</organism>
<dbReference type="RefSeq" id="WP_171011062.1">
    <property type="nucleotide sequence ID" value="NZ_CP031422.1"/>
</dbReference>
<evidence type="ECO:0000313" key="4">
    <source>
        <dbReference type="Proteomes" id="UP000274841"/>
    </source>
</evidence>
<comment type="similarity">
    <text evidence="1 2">Belongs to the phD/YefM antitoxin family.</text>
</comment>
<protein>
    <recommendedName>
        <fullName evidence="2">Antitoxin</fullName>
    </recommendedName>
</protein>
<dbReference type="InterPro" id="IPR051405">
    <property type="entry name" value="phD/YefM_antitoxin"/>
</dbReference>